<dbReference type="Pfam" id="PF22534">
    <property type="entry name" value="RFC_C"/>
    <property type="match status" value="1"/>
</dbReference>
<reference evidence="6" key="1">
    <citation type="submission" date="2020-05" db="EMBL/GenBank/DDBJ databases">
        <title>Phylogenomic resolution of chytrid fungi.</title>
        <authorList>
            <person name="Stajich J.E."/>
            <person name="Amses K."/>
            <person name="Simmons R."/>
            <person name="Seto K."/>
            <person name="Myers J."/>
            <person name="Bonds A."/>
            <person name="Quandt C.A."/>
            <person name="Barry K."/>
            <person name="Liu P."/>
            <person name="Grigoriev I."/>
            <person name="Longcore J.E."/>
            <person name="James T.Y."/>
        </authorList>
    </citation>
    <scope>NUCLEOTIDE SEQUENCE</scope>
    <source>
        <strain evidence="6">JEL0379</strain>
    </source>
</reference>
<evidence type="ECO:0000256" key="3">
    <source>
        <dbReference type="ARBA" id="ARBA00022705"/>
    </source>
</evidence>
<proteinExistence type="inferred from homology"/>
<comment type="subcellular location">
    <subcellularLocation>
        <location evidence="1">Nucleus</location>
    </subcellularLocation>
</comment>
<comment type="similarity">
    <text evidence="2">Belongs to the activator 1 small subunits family.</text>
</comment>
<dbReference type="Proteomes" id="UP001212152">
    <property type="component" value="Unassembled WGS sequence"/>
</dbReference>
<dbReference type="Pfam" id="PF21960">
    <property type="entry name" value="RCF1-5-like_lid"/>
    <property type="match status" value="1"/>
</dbReference>
<dbReference type="Gene3D" id="3.40.50.300">
    <property type="entry name" value="P-loop containing nucleotide triphosphate hydrolases"/>
    <property type="match status" value="1"/>
</dbReference>
<dbReference type="SUPFAM" id="SSF52540">
    <property type="entry name" value="P-loop containing nucleoside triphosphate hydrolases"/>
    <property type="match status" value="1"/>
</dbReference>
<protein>
    <recommendedName>
        <fullName evidence="5">Replication factor C subunit 5</fullName>
    </recommendedName>
</protein>
<evidence type="ECO:0000313" key="7">
    <source>
        <dbReference type="Proteomes" id="UP001212152"/>
    </source>
</evidence>
<dbReference type="GO" id="GO:0003689">
    <property type="term" value="F:DNA clamp loader activity"/>
    <property type="evidence" value="ECO:0007669"/>
    <property type="project" value="TreeGrafter"/>
</dbReference>
<sequence length="357" mass="40033">MVLWVDKHRPRQLDALDHLPALSRQLTTLAANADFPHLLVYGPSGAGKKTRIVALLREIYGPGVEKLRIDVRQFSTPSNTKKEISVVTSNYHMEMTPGDVGVHDRLIVTDLIKEIAQTHQVDSNARRAFKIVVLNEADGLSRDAQSALRRTMEKYMSSLRIVLCAESTAKIIAPIRSRCLLVRVAAPEVPEIRSVILKVCKKEGLQIPDNFATRLAEAADGNLRKAILMLEASRIQQYPFTDDQKIFKSDWEIVIDEIAQSIISEQSPARLLAVRGTLYELLSHCIPADVVIKRLALELVRNLEDNDGFGVKRTVLQAAAQYEHRLRLGNKAIFHLEAFVARFMTVYKGYLIDCGMG</sequence>
<dbReference type="GO" id="GO:0031391">
    <property type="term" value="C:Elg1 RFC-like complex"/>
    <property type="evidence" value="ECO:0007669"/>
    <property type="project" value="TreeGrafter"/>
</dbReference>
<evidence type="ECO:0000256" key="1">
    <source>
        <dbReference type="ARBA" id="ARBA00004123"/>
    </source>
</evidence>
<dbReference type="GO" id="GO:0003677">
    <property type="term" value="F:DNA binding"/>
    <property type="evidence" value="ECO:0007669"/>
    <property type="project" value="InterPro"/>
</dbReference>
<comment type="caution">
    <text evidence="6">The sequence shown here is derived from an EMBL/GenBank/DDBJ whole genome shotgun (WGS) entry which is preliminary data.</text>
</comment>
<keyword evidence="3" id="KW-0235">DNA replication</keyword>
<dbReference type="InterPro" id="IPR027417">
    <property type="entry name" value="P-loop_NTPase"/>
</dbReference>
<evidence type="ECO:0000313" key="6">
    <source>
        <dbReference type="EMBL" id="KAJ3178511.1"/>
    </source>
</evidence>
<dbReference type="FunFam" id="1.20.272.10:FF:000002">
    <property type="entry name" value="Replication factor C subunit 3"/>
    <property type="match status" value="1"/>
</dbReference>
<dbReference type="PANTHER" id="PTHR11669">
    <property type="entry name" value="REPLICATION FACTOR C / DNA POLYMERASE III GAMMA-TAU SUBUNIT"/>
    <property type="match status" value="1"/>
</dbReference>
<dbReference type="GO" id="GO:0006281">
    <property type="term" value="P:DNA repair"/>
    <property type="evidence" value="ECO:0007669"/>
    <property type="project" value="UniProtKB-ARBA"/>
</dbReference>
<evidence type="ECO:0000256" key="5">
    <source>
        <dbReference type="ARBA" id="ARBA00070185"/>
    </source>
</evidence>
<dbReference type="SUPFAM" id="SSF48019">
    <property type="entry name" value="post-AAA+ oligomerization domain-like"/>
    <property type="match status" value="1"/>
</dbReference>
<keyword evidence="7" id="KW-1185">Reference proteome</keyword>
<dbReference type="EMBL" id="JADGJQ010000026">
    <property type="protein sequence ID" value="KAJ3178511.1"/>
    <property type="molecule type" value="Genomic_DNA"/>
</dbReference>
<dbReference type="GO" id="GO:0031390">
    <property type="term" value="C:Ctf18 RFC-like complex"/>
    <property type="evidence" value="ECO:0007669"/>
    <property type="project" value="TreeGrafter"/>
</dbReference>
<keyword evidence="4" id="KW-0539">Nucleus</keyword>
<organism evidence="6 7">
    <name type="scientific">Geranomyces variabilis</name>
    <dbReference type="NCBI Taxonomy" id="109894"/>
    <lineage>
        <taxon>Eukaryota</taxon>
        <taxon>Fungi</taxon>
        <taxon>Fungi incertae sedis</taxon>
        <taxon>Chytridiomycota</taxon>
        <taxon>Chytridiomycota incertae sedis</taxon>
        <taxon>Chytridiomycetes</taxon>
        <taxon>Spizellomycetales</taxon>
        <taxon>Powellomycetaceae</taxon>
        <taxon>Geranomyces</taxon>
    </lineage>
</organism>
<dbReference type="Gene3D" id="1.10.8.60">
    <property type="match status" value="1"/>
</dbReference>
<dbReference type="PANTHER" id="PTHR11669:SF1">
    <property type="entry name" value="REPLICATION FACTOR C SUBUNIT 3"/>
    <property type="match status" value="1"/>
</dbReference>
<dbReference type="GO" id="GO:0031389">
    <property type="term" value="C:Rad17 RFC-like complex"/>
    <property type="evidence" value="ECO:0007669"/>
    <property type="project" value="TreeGrafter"/>
</dbReference>
<evidence type="ECO:0000256" key="2">
    <source>
        <dbReference type="ARBA" id="ARBA00005378"/>
    </source>
</evidence>
<dbReference type="AlphaFoldDB" id="A0AAD5TL75"/>
<evidence type="ECO:0000256" key="4">
    <source>
        <dbReference type="ARBA" id="ARBA00023242"/>
    </source>
</evidence>
<gene>
    <name evidence="6" type="primary">RFC3</name>
    <name evidence="6" type="ORF">HDU87_003586</name>
</gene>
<name>A0AAD5TL75_9FUNG</name>
<dbReference type="FunFam" id="1.10.8.60:FF:000030">
    <property type="entry name" value="replication factor C subunit 3"/>
    <property type="match status" value="1"/>
</dbReference>
<dbReference type="InterPro" id="IPR008921">
    <property type="entry name" value="DNA_pol3_clamp-load_cplx_C"/>
</dbReference>
<accession>A0AAD5TL75</accession>
<dbReference type="FunFam" id="3.40.50.300:FF:000136">
    <property type="entry name" value="Replication factor C subunit 5"/>
    <property type="match status" value="1"/>
</dbReference>
<dbReference type="Gene3D" id="1.20.272.10">
    <property type="match status" value="1"/>
</dbReference>
<dbReference type="GO" id="GO:0005663">
    <property type="term" value="C:DNA replication factor C complex"/>
    <property type="evidence" value="ECO:0007669"/>
    <property type="project" value="TreeGrafter"/>
</dbReference>
<dbReference type="GO" id="GO:0006271">
    <property type="term" value="P:DNA strand elongation involved in DNA replication"/>
    <property type="evidence" value="ECO:0007669"/>
    <property type="project" value="UniProtKB-ARBA"/>
</dbReference>
<dbReference type="CDD" id="cd00009">
    <property type="entry name" value="AAA"/>
    <property type="match status" value="1"/>
</dbReference>
<dbReference type="Pfam" id="PF13177">
    <property type="entry name" value="DNA_pol3_delta2"/>
    <property type="match status" value="1"/>
</dbReference>
<dbReference type="InterPro" id="IPR050238">
    <property type="entry name" value="DNA_Rep/Repair_Clamp_Loader"/>
</dbReference>